<evidence type="ECO:0000256" key="3">
    <source>
        <dbReference type="ARBA" id="ARBA00022481"/>
    </source>
</evidence>
<evidence type="ECO:0000256" key="10">
    <source>
        <dbReference type="PROSITE-ProRule" id="PRU00284"/>
    </source>
</evidence>
<keyword evidence="3" id="KW-0488">Methylation</keyword>
<dbReference type="PROSITE" id="PS50885">
    <property type="entry name" value="HAMP"/>
    <property type="match status" value="1"/>
</dbReference>
<evidence type="ECO:0000256" key="2">
    <source>
        <dbReference type="ARBA" id="ARBA00022475"/>
    </source>
</evidence>
<dbReference type="Pfam" id="PF00672">
    <property type="entry name" value="HAMP"/>
    <property type="match status" value="1"/>
</dbReference>
<dbReference type="Proteomes" id="UP000181936">
    <property type="component" value="Chromosome"/>
</dbReference>
<evidence type="ECO:0000256" key="8">
    <source>
        <dbReference type="ARBA" id="ARBA00023224"/>
    </source>
</evidence>
<dbReference type="InterPro" id="IPR033479">
    <property type="entry name" value="dCache_1"/>
</dbReference>
<dbReference type="STRING" id="1547283.A9C19_12215"/>
<feature type="domain" description="Methyl-accepting transducer" evidence="12">
    <location>
        <begin position="381"/>
        <end position="617"/>
    </location>
</feature>
<reference evidence="14 15" key="1">
    <citation type="journal article" date="2016" name="Sci. Rep.">
        <title>Complete genome sequence and transcriptomic analysis of a novel marine strain Bacillus weihaiensis reveals the mechanism of brown algae degradation.</title>
        <authorList>
            <person name="Zhu Y."/>
            <person name="Chen P."/>
            <person name="Bao Y."/>
            <person name="Men Y."/>
            <person name="Zeng Y."/>
            <person name="Yang J."/>
            <person name="Sun J."/>
            <person name="Sun Y."/>
        </authorList>
    </citation>
    <scope>NUCLEOTIDE SEQUENCE [LARGE SCALE GENOMIC DNA]</scope>
    <source>
        <strain evidence="14 15">Alg07</strain>
    </source>
</reference>
<organism evidence="14 15">
    <name type="scientific">Bacillus weihaiensis</name>
    <dbReference type="NCBI Taxonomy" id="1547283"/>
    <lineage>
        <taxon>Bacteria</taxon>
        <taxon>Bacillati</taxon>
        <taxon>Bacillota</taxon>
        <taxon>Bacilli</taxon>
        <taxon>Bacillales</taxon>
        <taxon>Bacillaceae</taxon>
        <taxon>Bacillus</taxon>
    </lineage>
</organism>
<dbReference type="SUPFAM" id="SSF103190">
    <property type="entry name" value="Sensory domain-like"/>
    <property type="match status" value="1"/>
</dbReference>
<dbReference type="CDD" id="cd18773">
    <property type="entry name" value="PDC1_HK_sensor"/>
    <property type="match status" value="1"/>
</dbReference>
<dbReference type="AlphaFoldDB" id="A0A1L3MXM5"/>
<dbReference type="Pfam" id="PF02743">
    <property type="entry name" value="dCache_1"/>
    <property type="match status" value="1"/>
</dbReference>
<feature type="transmembrane region" description="Helical" evidence="11">
    <location>
        <begin position="286"/>
        <end position="309"/>
    </location>
</feature>
<dbReference type="SMART" id="SM00304">
    <property type="entry name" value="HAMP"/>
    <property type="match status" value="1"/>
</dbReference>
<dbReference type="GO" id="GO:0004888">
    <property type="term" value="F:transmembrane signaling receptor activity"/>
    <property type="evidence" value="ECO:0007669"/>
    <property type="project" value="InterPro"/>
</dbReference>
<evidence type="ECO:0000256" key="5">
    <source>
        <dbReference type="ARBA" id="ARBA00022692"/>
    </source>
</evidence>
<keyword evidence="5 11" id="KW-0812">Transmembrane</keyword>
<dbReference type="GO" id="GO:0005886">
    <property type="term" value="C:plasma membrane"/>
    <property type="evidence" value="ECO:0007669"/>
    <property type="project" value="UniProtKB-SubCell"/>
</dbReference>
<evidence type="ECO:0000256" key="9">
    <source>
        <dbReference type="ARBA" id="ARBA00029447"/>
    </source>
</evidence>
<name>A0A1L3MXM5_9BACI</name>
<comment type="subcellular location">
    <subcellularLocation>
        <location evidence="1">Cell membrane</location>
        <topology evidence="1">Multi-pass membrane protein</topology>
    </subcellularLocation>
</comment>
<dbReference type="Gene3D" id="1.10.8.500">
    <property type="entry name" value="HAMP domain in histidine kinase"/>
    <property type="match status" value="1"/>
</dbReference>
<keyword evidence="4" id="KW-0145">Chemotaxis</keyword>
<feature type="transmembrane region" description="Helical" evidence="11">
    <location>
        <begin position="23"/>
        <end position="43"/>
    </location>
</feature>
<proteinExistence type="inferred from homology"/>
<dbReference type="SMART" id="SM00283">
    <property type="entry name" value="MA"/>
    <property type="match status" value="1"/>
</dbReference>
<comment type="similarity">
    <text evidence="9">Belongs to the methyl-accepting chemotaxis (MCP) protein family.</text>
</comment>
<evidence type="ECO:0008006" key="16">
    <source>
        <dbReference type="Google" id="ProtNLM"/>
    </source>
</evidence>
<dbReference type="KEGG" id="bwh:A9C19_12215"/>
<evidence type="ECO:0000259" key="13">
    <source>
        <dbReference type="PROSITE" id="PS50885"/>
    </source>
</evidence>
<evidence type="ECO:0000256" key="7">
    <source>
        <dbReference type="ARBA" id="ARBA00023136"/>
    </source>
</evidence>
<dbReference type="GO" id="GO:0007165">
    <property type="term" value="P:signal transduction"/>
    <property type="evidence" value="ECO:0007669"/>
    <property type="project" value="UniProtKB-KW"/>
</dbReference>
<feature type="domain" description="HAMP" evidence="13">
    <location>
        <begin position="310"/>
        <end position="362"/>
    </location>
</feature>
<dbReference type="InterPro" id="IPR004089">
    <property type="entry name" value="MCPsignal_dom"/>
</dbReference>
<evidence type="ECO:0000256" key="6">
    <source>
        <dbReference type="ARBA" id="ARBA00022989"/>
    </source>
</evidence>
<keyword evidence="15" id="KW-1185">Reference proteome</keyword>
<keyword evidence="7 11" id="KW-0472">Membrane</keyword>
<dbReference type="GO" id="GO:0006935">
    <property type="term" value="P:chemotaxis"/>
    <property type="evidence" value="ECO:0007669"/>
    <property type="project" value="UniProtKB-KW"/>
</dbReference>
<dbReference type="CDD" id="cd11386">
    <property type="entry name" value="MCP_signal"/>
    <property type="match status" value="1"/>
</dbReference>
<sequence>MKTFFNKLSIEKLFTNFTIRKKLIFAFAFILLVPSLLIGFISYQSAKTEIAKSMLQTASESVDLINSSLNIQLEPITNDIQYFAKTVKTAGKDLSSDDLINLKMRFNQYLQTKHEVEMIYMGMQDGEMIMSPNVQLPNDFNPADRPWYKLAMENKDKVVITDPYTDASSNMTTVTIAKSLNDQSGVIAADLDIAALGNLTDQVKVGDEGYITVIDQTGTYLIHPSNQGEKAEGNWVDKIFSKENDAFSYKYEGNNREMAFVTNELTGWKIAGIMLSSETTAAAQGIFIKTILVILISVIVGAVLVFLIIRSILQPIRSLVSSAERISRGDLTQDITSSSKDEIGQLSASFMQMVKNLRIVVNNIRHSSDSVSASAEELIASSDQTTEGTRQVSEGIQQVASGAENQTTKIEENKQALEEVLQGIVSISSTSSNVADLAQESVNEAAEGGKIVQSNLQQMKFIHSSVVETNKVIQSLSHRSTEIGHILDAISQIADQTNLLALNAAIEAARAGEHGKGFAVVADEVRKLAEQSQRSAGQIAEMISSVQLDTKKSVDLMNDVSHNAEAGLQISQETSEKFDTILRRMNDMTPQVEEVSATVQQMSAAVQEVSASANDLAEIARESAATSEEVAATTEEQLASMEEITASAKMLTTMAEELQELIKQFKV</sequence>
<evidence type="ECO:0000259" key="12">
    <source>
        <dbReference type="PROSITE" id="PS50111"/>
    </source>
</evidence>
<dbReference type="Gene3D" id="3.30.450.20">
    <property type="entry name" value="PAS domain"/>
    <property type="match status" value="2"/>
</dbReference>
<evidence type="ECO:0000313" key="15">
    <source>
        <dbReference type="Proteomes" id="UP000181936"/>
    </source>
</evidence>
<dbReference type="PROSITE" id="PS50111">
    <property type="entry name" value="CHEMOTAXIS_TRANSDUC_2"/>
    <property type="match status" value="1"/>
</dbReference>
<dbReference type="Gene3D" id="1.10.287.950">
    <property type="entry name" value="Methyl-accepting chemotaxis protein"/>
    <property type="match status" value="1"/>
</dbReference>
<dbReference type="CDD" id="cd06225">
    <property type="entry name" value="HAMP"/>
    <property type="match status" value="1"/>
</dbReference>
<evidence type="ECO:0000256" key="1">
    <source>
        <dbReference type="ARBA" id="ARBA00004651"/>
    </source>
</evidence>
<protein>
    <recommendedName>
        <fullName evidence="16">Chemotaxis protein</fullName>
    </recommendedName>
</protein>
<dbReference type="PRINTS" id="PR00260">
    <property type="entry name" value="CHEMTRNSDUCR"/>
</dbReference>
<gene>
    <name evidence="14" type="ORF">A9C19_12215</name>
</gene>
<dbReference type="PANTHER" id="PTHR32089">
    <property type="entry name" value="METHYL-ACCEPTING CHEMOTAXIS PROTEIN MCPB"/>
    <property type="match status" value="1"/>
</dbReference>
<evidence type="ECO:0000256" key="4">
    <source>
        <dbReference type="ARBA" id="ARBA00022500"/>
    </source>
</evidence>
<dbReference type="InterPro" id="IPR029151">
    <property type="entry name" value="Sensor-like_sf"/>
</dbReference>
<evidence type="ECO:0000256" key="11">
    <source>
        <dbReference type="SAM" id="Phobius"/>
    </source>
</evidence>
<dbReference type="Pfam" id="PF00015">
    <property type="entry name" value="MCPsignal"/>
    <property type="match status" value="1"/>
</dbReference>
<keyword evidence="6 11" id="KW-1133">Transmembrane helix</keyword>
<dbReference type="CDD" id="cd12912">
    <property type="entry name" value="PDC2_MCP_like"/>
    <property type="match status" value="1"/>
</dbReference>
<dbReference type="PANTHER" id="PTHR32089:SF114">
    <property type="entry name" value="METHYL-ACCEPTING CHEMOTAXIS PROTEIN MCPB"/>
    <property type="match status" value="1"/>
</dbReference>
<keyword evidence="8 10" id="KW-0807">Transducer</keyword>
<dbReference type="EMBL" id="CP016020">
    <property type="protein sequence ID" value="APH07084.1"/>
    <property type="molecule type" value="Genomic_DNA"/>
</dbReference>
<dbReference type="InterPro" id="IPR004090">
    <property type="entry name" value="Chemotax_Me-accpt_rcpt"/>
</dbReference>
<accession>A0A1L3MXM5</accession>
<dbReference type="InterPro" id="IPR003660">
    <property type="entry name" value="HAMP_dom"/>
</dbReference>
<keyword evidence="2" id="KW-1003">Cell membrane</keyword>
<evidence type="ECO:0000313" key="14">
    <source>
        <dbReference type="EMBL" id="APH07084.1"/>
    </source>
</evidence>
<dbReference type="SUPFAM" id="SSF58104">
    <property type="entry name" value="Methyl-accepting chemotaxis protein (MCP) signaling domain"/>
    <property type="match status" value="1"/>
</dbReference>